<dbReference type="GO" id="GO:0071949">
    <property type="term" value="F:FAD binding"/>
    <property type="evidence" value="ECO:0007669"/>
    <property type="project" value="InterPro"/>
</dbReference>
<dbReference type="GO" id="GO:0008720">
    <property type="term" value="F:D-lactate dehydrogenase (NAD+) activity"/>
    <property type="evidence" value="ECO:0007669"/>
    <property type="project" value="TreeGrafter"/>
</dbReference>
<dbReference type="InterPro" id="IPR036318">
    <property type="entry name" value="FAD-bd_PCMH-like_sf"/>
</dbReference>
<dbReference type="SUPFAM" id="SSF56176">
    <property type="entry name" value="FAD-binding/transporter-associated domain-like"/>
    <property type="match status" value="1"/>
</dbReference>
<dbReference type="InterPro" id="IPR016166">
    <property type="entry name" value="FAD-bd_PCMH"/>
</dbReference>
<dbReference type="InterPro" id="IPR006094">
    <property type="entry name" value="Oxid_FAD_bind_N"/>
</dbReference>
<dbReference type="Pfam" id="PF01565">
    <property type="entry name" value="FAD_binding_4"/>
    <property type="match status" value="1"/>
</dbReference>
<gene>
    <name evidence="3" type="ORF">GWK48_08130</name>
</gene>
<dbReference type="EMBL" id="CP049074">
    <property type="protein sequence ID" value="QKR00345.1"/>
    <property type="molecule type" value="Genomic_DNA"/>
</dbReference>
<sequence length="338" mass="37448">MWIDELEKITKVRVLNREDSRPRALVEPSSEEEVSEVIHLLSSEGLKGHFIGTGTHHIGERVEADVYLSMSFFTGLREASMADLYVKVGAGTLFKDLNAALRREQMWLPFAYHGSVGGFASLNIPDHFSLFYGYPRDWLLGARIVTGKGEVINTGSKNPKFSSGYKIWKAMSGSLGKLGGYLEITLKTVPLPEEVVPVEVKYEQVADVISRGAHGITLLKADRETIVAWFAGHSSYVRRSIENFRVAEVEECSGDRVNSVLTARGKEIEVARRLKGECIVSYYGTGYSRVFNGEELEELRSKGYTAYGEKGCTKDCLPSLGQAFHLLKSALDPEGVLV</sequence>
<protein>
    <submittedName>
        <fullName evidence="3">FAD-binding oxidoreductase</fullName>
    </submittedName>
</protein>
<feature type="domain" description="FAD-binding PCMH-type" evidence="2">
    <location>
        <begin position="18"/>
        <end position="191"/>
    </location>
</feature>
<dbReference type="GO" id="GO:0004458">
    <property type="term" value="F:D-lactate dehydrogenase (cytochrome) activity"/>
    <property type="evidence" value="ECO:0007669"/>
    <property type="project" value="TreeGrafter"/>
</dbReference>
<name>A0A6N0NVU8_9CREN</name>
<organism evidence="3 4">
    <name type="scientific">Metallosphaera tengchongensis</name>
    <dbReference type="NCBI Taxonomy" id="1532350"/>
    <lineage>
        <taxon>Archaea</taxon>
        <taxon>Thermoproteota</taxon>
        <taxon>Thermoprotei</taxon>
        <taxon>Sulfolobales</taxon>
        <taxon>Sulfolobaceae</taxon>
        <taxon>Metallosphaera</taxon>
    </lineage>
</organism>
<evidence type="ECO:0000313" key="4">
    <source>
        <dbReference type="Proteomes" id="UP000509301"/>
    </source>
</evidence>
<evidence type="ECO:0000256" key="1">
    <source>
        <dbReference type="ARBA" id="ARBA00008000"/>
    </source>
</evidence>
<accession>A0A6N0NVU8</accession>
<dbReference type="PANTHER" id="PTHR11748:SF111">
    <property type="entry name" value="D-LACTATE DEHYDROGENASE, MITOCHONDRIAL-RELATED"/>
    <property type="match status" value="1"/>
</dbReference>
<dbReference type="PROSITE" id="PS51387">
    <property type="entry name" value="FAD_PCMH"/>
    <property type="match status" value="1"/>
</dbReference>
<dbReference type="Gene3D" id="3.30.465.10">
    <property type="match status" value="1"/>
</dbReference>
<dbReference type="AlphaFoldDB" id="A0A6N0NVU8"/>
<dbReference type="Proteomes" id="UP000509301">
    <property type="component" value="Chromosome"/>
</dbReference>
<dbReference type="GeneID" id="55641907"/>
<dbReference type="PANTHER" id="PTHR11748">
    <property type="entry name" value="D-LACTATE DEHYDROGENASE"/>
    <property type="match status" value="1"/>
</dbReference>
<evidence type="ECO:0000259" key="2">
    <source>
        <dbReference type="PROSITE" id="PS51387"/>
    </source>
</evidence>
<comment type="similarity">
    <text evidence="1">Belongs to the FAD-binding oxidoreductase/transferase type 4 family.</text>
</comment>
<evidence type="ECO:0000313" key="3">
    <source>
        <dbReference type="EMBL" id="QKR00345.1"/>
    </source>
</evidence>
<dbReference type="InterPro" id="IPR016169">
    <property type="entry name" value="FAD-bd_PCMH_sub2"/>
</dbReference>
<proteinExistence type="inferred from homology"/>
<dbReference type="GO" id="GO:1903457">
    <property type="term" value="P:lactate catabolic process"/>
    <property type="evidence" value="ECO:0007669"/>
    <property type="project" value="TreeGrafter"/>
</dbReference>
<dbReference type="OrthoDB" id="26910at2157"/>
<keyword evidence="4" id="KW-1185">Reference proteome</keyword>
<reference evidence="3 4" key="1">
    <citation type="submission" date="2020-02" db="EMBL/GenBank/DDBJ databases">
        <title>Comparative genome analysis reveals the metabolism and evolution of the thermophilic archaeal genus Metallosphaera.</title>
        <authorList>
            <person name="Jiang C."/>
        </authorList>
    </citation>
    <scope>NUCLEOTIDE SEQUENCE [LARGE SCALE GENOMIC DNA]</scope>
    <source>
        <strain evidence="3 4">Ric-A</strain>
    </source>
</reference>
<dbReference type="RefSeq" id="WP_174631246.1">
    <property type="nucleotide sequence ID" value="NZ_CP049074.1"/>
</dbReference>
<dbReference type="KEGG" id="mten:GWK48_08130"/>